<dbReference type="STRING" id="74649.A0A2P6RM26"/>
<accession>A0A2P6RM26</accession>
<dbReference type="EMBL" id="PDCK01000040">
    <property type="protein sequence ID" value="PRQ47451.1"/>
    <property type="molecule type" value="Genomic_DNA"/>
</dbReference>
<feature type="transmembrane region" description="Helical" evidence="1">
    <location>
        <begin position="20"/>
        <end position="38"/>
    </location>
</feature>
<keyword evidence="1" id="KW-0472">Membrane</keyword>
<feature type="transmembrane region" description="Helical" evidence="1">
    <location>
        <begin position="66"/>
        <end position="85"/>
    </location>
</feature>
<name>A0A2P6RM26_ROSCH</name>
<sequence>MEPSENRKITWRGSNSQNHFLVAQILSLLQLIIKYPIISFNSQLKISPKTQVNNTMFTLNPKDMQTTASTLFSAYASFAASMMLVRSITDQLIPHQFRSYIYSVFSHFFTTPSSNLTLIV</sequence>
<dbReference type="AlphaFoldDB" id="A0A2P6RM26"/>
<keyword evidence="3" id="KW-1185">Reference proteome</keyword>
<dbReference type="Proteomes" id="UP000238479">
    <property type="component" value="Chromosome 2"/>
</dbReference>
<keyword evidence="1" id="KW-1133">Transmembrane helix</keyword>
<proteinExistence type="predicted"/>
<keyword evidence="1" id="KW-0812">Transmembrane</keyword>
<organism evidence="2 3">
    <name type="scientific">Rosa chinensis</name>
    <name type="common">China rose</name>
    <dbReference type="NCBI Taxonomy" id="74649"/>
    <lineage>
        <taxon>Eukaryota</taxon>
        <taxon>Viridiplantae</taxon>
        <taxon>Streptophyta</taxon>
        <taxon>Embryophyta</taxon>
        <taxon>Tracheophyta</taxon>
        <taxon>Spermatophyta</taxon>
        <taxon>Magnoliopsida</taxon>
        <taxon>eudicotyledons</taxon>
        <taxon>Gunneridae</taxon>
        <taxon>Pentapetalae</taxon>
        <taxon>rosids</taxon>
        <taxon>fabids</taxon>
        <taxon>Rosales</taxon>
        <taxon>Rosaceae</taxon>
        <taxon>Rosoideae</taxon>
        <taxon>Rosoideae incertae sedis</taxon>
        <taxon>Rosa</taxon>
    </lineage>
</organism>
<protein>
    <submittedName>
        <fullName evidence="2">Uncharacterized protein</fullName>
    </submittedName>
</protein>
<evidence type="ECO:0000313" key="2">
    <source>
        <dbReference type="EMBL" id="PRQ47451.1"/>
    </source>
</evidence>
<gene>
    <name evidence="2" type="ORF">RchiOBHm_Chr2g0099801</name>
</gene>
<reference evidence="2 3" key="1">
    <citation type="journal article" date="2018" name="Nat. Genet.">
        <title>The Rosa genome provides new insights in the design of modern roses.</title>
        <authorList>
            <person name="Bendahmane M."/>
        </authorList>
    </citation>
    <scope>NUCLEOTIDE SEQUENCE [LARGE SCALE GENOMIC DNA]</scope>
    <source>
        <strain evidence="3">cv. Old Blush</strain>
    </source>
</reference>
<evidence type="ECO:0000313" key="3">
    <source>
        <dbReference type="Proteomes" id="UP000238479"/>
    </source>
</evidence>
<evidence type="ECO:0000256" key="1">
    <source>
        <dbReference type="SAM" id="Phobius"/>
    </source>
</evidence>
<dbReference type="Gramene" id="PRQ47451">
    <property type="protein sequence ID" value="PRQ47451"/>
    <property type="gene ID" value="RchiOBHm_Chr2g0099801"/>
</dbReference>
<comment type="caution">
    <text evidence="2">The sequence shown here is derived from an EMBL/GenBank/DDBJ whole genome shotgun (WGS) entry which is preliminary data.</text>
</comment>